<protein>
    <submittedName>
        <fullName evidence="4">FecR family protein</fullName>
    </submittedName>
</protein>
<proteinExistence type="predicted"/>
<name>A0A015U9R9_BACFG</name>
<evidence type="ECO:0000259" key="2">
    <source>
        <dbReference type="Pfam" id="PF04773"/>
    </source>
</evidence>
<sequence>MSELIDKYFAGEMTCEEKKDLFDRIESDEALKKEFLRMQNVVALTQILSRQDDSETSRKGKQHFMQLLFRKRLKRAITVSLKYAAVLAVLVVGTFYAAKLYLSEEFGKSYTIVTAPKGQRVKIELPDGTIAWLSPCSRLRFAASFNESDRKIELDGATYFDVAKNPEKPFVVSAKGYRIRVLGTKFNISAYKNSKEFETDLVEGCVHIYDPADIRNEVFLQPKEKAVLWGDRLMKRESDFDNEEYLKNGVVSFLSEPFGRVLNSVALWNDVNIKIERSVNATQRISGKFRQSDSLESILKALQGAMPFKYKIVSEEEIIIY</sequence>
<dbReference type="AlphaFoldDB" id="A0A015U9R9"/>
<dbReference type="InterPro" id="IPR012373">
    <property type="entry name" value="Ferrdict_sens_TM"/>
</dbReference>
<accession>A0A015U9R9</accession>
<evidence type="ECO:0000256" key="1">
    <source>
        <dbReference type="SAM" id="Phobius"/>
    </source>
</evidence>
<dbReference type="GO" id="GO:0016989">
    <property type="term" value="F:sigma factor antagonist activity"/>
    <property type="evidence" value="ECO:0007669"/>
    <property type="project" value="TreeGrafter"/>
</dbReference>
<reference evidence="4 5" key="1">
    <citation type="submission" date="2014-02" db="EMBL/GenBank/DDBJ databases">
        <authorList>
            <person name="Sears C."/>
            <person name="Carroll K."/>
            <person name="Sack B.R."/>
            <person name="Qadri F."/>
            <person name="Myers L.L."/>
            <person name="Chung G.-T."/>
            <person name="Escheverria P."/>
            <person name="Fraser C.M."/>
            <person name="Sadzewicz L."/>
            <person name="Shefchek K.A."/>
            <person name="Tallon L."/>
            <person name="Das S.P."/>
            <person name="Daugherty S."/>
            <person name="Mongodin E.F."/>
        </authorList>
    </citation>
    <scope>NUCLEOTIDE SEQUENCE [LARGE SCALE GENOMIC DNA]</scope>
    <source>
        <strain evidence="5">3998T(B)3</strain>
    </source>
</reference>
<dbReference type="PANTHER" id="PTHR30273:SF2">
    <property type="entry name" value="PROTEIN FECR"/>
    <property type="match status" value="1"/>
</dbReference>
<feature type="transmembrane region" description="Helical" evidence="1">
    <location>
        <begin position="80"/>
        <end position="102"/>
    </location>
</feature>
<dbReference type="InterPro" id="IPR032508">
    <property type="entry name" value="FecR_C"/>
</dbReference>
<dbReference type="Proteomes" id="UP000020773">
    <property type="component" value="Unassembled WGS sequence"/>
</dbReference>
<dbReference type="RefSeq" id="WP_005801012.1">
    <property type="nucleotide sequence ID" value="NZ_JGDB01000042.1"/>
</dbReference>
<evidence type="ECO:0000313" key="5">
    <source>
        <dbReference type="Proteomes" id="UP000020773"/>
    </source>
</evidence>
<keyword evidence="1" id="KW-1133">Transmembrane helix</keyword>
<gene>
    <name evidence="4" type="ORF">M125_1708</name>
</gene>
<dbReference type="InterPro" id="IPR006860">
    <property type="entry name" value="FecR"/>
</dbReference>
<dbReference type="PIRSF" id="PIRSF018266">
    <property type="entry name" value="FecR"/>
    <property type="match status" value="1"/>
</dbReference>
<dbReference type="PANTHER" id="PTHR30273">
    <property type="entry name" value="PERIPLASMIC SIGNAL SENSOR AND SIGMA FACTOR ACTIVATOR FECR-RELATED"/>
    <property type="match status" value="1"/>
</dbReference>
<evidence type="ECO:0000259" key="3">
    <source>
        <dbReference type="Pfam" id="PF16344"/>
    </source>
</evidence>
<dbReference type="Pfam" id="PF16344">
    <property type="entry name" value="FecR_C"/>
    <property type="match status" value="1"/>
</dbReference>
<dbReference type="Gene3D" id="3.55.50.30">
    <property type="match status" value="1"/>
</dbReference>
<dbReference type="Pfam" id="PF04773">
    <property type="entry name" value="FecR"/>
    <property type="match status" value="1"/>
</dbReference>
<feature type="domain" description="Protein FecR C-terminal" evidence="3">
    <location>
        <begin position="252"/>
        <end position="320"/>
    </location>
</feature>
<dbReference type="PATRIC" id="fig|1339316.3.peg.1653"/>
<dbReference type="Gene3D" id="2.60.120.1440">
    <property type="match status" value="1"/>
</dbReference>
<comment type="caution">
    <text evidence="4">The sequence shown here is derived from an EMBL/GenBank/DDBJ whole genome shotgun (WGS) entry which is preliminary data.</text>
</comment>
<dbReference type="EMBL" id="JGDB01000042">
    <property type="protein sequence ID" value="EXY91572.1"/>
    <property type="molecule type" value="Genomic_DNA"/>
</dbReference>
<organism evidence="4 5">
    <name type="scientific">Bacteroides fragilis str. 3998T(B)3</name>
    <dbReference type="NCBI Taxonomy" id="1339316"/>
    <lineage>
        <taxon>Bacteria</taxon>
        <taxon>Pseudomonadati</taxon>
        <taxon>Bacteroidota</taxon>
        <taxon>Bacteroidia</taxon>
        <taxon>Bacteroidales</taxon>
        <taxon>Bacteroidaceae</taxon>
        <taxon>Bacteroides</taxon>
    </lineage>
</organism>
<keyword evidence="1" id="KW-0472">Membrane</keyword>
<keyword evidence="1" id="KW-0812">Transmembrane</keyword>
<evidence type="ECO:0000313" key="4">
    <source>
        <dbReference type="EMBL" id="EXY91572.1"/>
    </source>
</evidence>
<feature type="domain" description="FecR protein" evidence="2">
    <location>
        <begin position="112"/>
        <end position="206"/>
    </location>
</feature>